<dbReference type="Proteomes" id="UP000095287">
    <property type="component" value="Unplaced"/>
</dbReference>
<name>A0A1I7ZW72_9BILA</name>
<reference evidence="2" key="1">
    <citation type="submission" date="2016-11" db="UniProtKB">
        <authorList>
            <consortium name="WormBaseParasite"/>
        </authorList>
    </citation>
    <scope>IDENTIFICATION</scope>
</reference>
<evidence type="ECO:0000313" key="1">
    <source>
        <dbReference type="Proteomes" id="UP000095287"/>
    </source>
</evidence>
<organism evidence="1 2">
    <name type="scientific">Steinernema glaseri</name>
    <dbReference type="NCBI Taxonomy" id="37863"/>
    <lineage>
        <taxon>Eukaryota</taxon>
        <taxon>Metazoa</taxon>
        <taxon>Ecdysozoa</taxon>
        <taxon>Nematoda</taxon>
        <taxon>Chromadorea</taxon>
        <taxon>Rhabditida</taxon>
        <taxon>Tylenchina</taxon>
        <taxon>Panagrolaimomorpha</taxon>
        <taxon>Strongyloidoidea</taxon>
        <taxon>Steinernematidae</taxon>
        <taxon>Steinernema</taxon>
    </lineage>
</organism>
<dbReference type="WBParaSite" id="L893_g30194.t1">
    <property type="protein sequence ID" value="L893_g30194.t1"/>
    <property type="gene ID" value="L893_g30194"/>
</dbReference>
<sequence>MLDNVRGDRVLRMPIRKRKKLASSFPLSAADDPSSCVAACETAFTRSARPKRYAEVFIMPLKEVRWLSNFSVFVAVQAFPMELEKN</sequence>
<dbReference type="AlphaFoldDB" id="A0A1I7ZW72"/>
<proteinExistence type="predicted"/>
<keyword evidence="1" id="KW-1185">Reference proteome</keyword>
<protein>
    <submittedName>
        <fullName evidence="2">Uncharacterized protein</fullName>
    </submittedName>
</protein>
<evidence type="ECO:0000313" key="2">
    <source>
        <dbReference type="WBParaSite" id="L893_g30194.t1"/>
    </source>
</evidence>
<accession>A0A1I7ZW72</accession>